<protein>
    <submittedName>
        <fullName evidence="1">Uncharacterized protein</fullName>
    </submittedName>
</protein>
<evidence type="ECO:0000313" key="2">
    <source>
        <dbReference type="Proteomes" id="UP001151834"/>
    </source>
</evidence>
<dbReference type="Proteomes" id="UP001151834">
    <property type="component" value="Unassembled WGS sequence"/>
</dbReference>
<sequence length="126" mass="14362">MDLSKFKPYTVSPGVATITIGKNGLAFSKTAVIRLGKPEYVELLVNDDDKIIVIRALSEQSETSTNFFKPGKKNIMVRWNYQDLIERIAEMMNWDTENKTYKVRGEYHPEDNLLSFSLKNASVLGK</sequence>
<organism evidence="1 2">
    <name type="scientific">Lactiplantibacillus pentosus</name>
    <name type="common">Lactobacillus pentosus</name>
    <dbReference type="NCBI Taxonomy" id="1589"/>
    <lineage>
        <taxon>Bacteria</taxon>
        <taxon>Bacillati</taxon>
        <taxon>Bacillota</taxon>
        <taxon>Bacilli</taxon>
        <taxon>Lactobacillales</taxon>
        <taxon>Lactobacillaceae</taxon>
        <taxon>Lactiplantibacillus</taxon>
    </lineage>
</organism>
<name>A0AAX6LGP8_LACPE</name>
<proteinExistence type="predicted"/>
<dbReference type="GeneID" id="49392450"/>
<evidence type="ECO:0000313" key="1">
    <source>
        <dbReference type="EMBL" id="MDF2313709.1"/>
    </source>
</evidence>
<reference evidence="1" key="2">
    <citation type="journal article" date="2023" name="Front Nutr">
        <title>Lactiplantibacillus pentosus P2020 protects the hyperuricemia and renal inflammation in mice.</title>
        <authorList>
            <person name="Wang Z."/>
            <person name="Song L."/>
            <person name="Li X."/>
            <person name="Xiao Y."/>
            <person name="Huang Y."/>
            <person name="Zhang Y."/>
            <person name="Li J."/>
            <person name="Li M."/>
            <person name="Ren Z."/>
        </authorList>
    </citation>
    <scope>NUCLEOTIDE SEQUENCE</scope>
    <source>
        <strain evidence="1">P2000</strain>
    </source>
</reference>
<accession>A0AAX6LGP8</accession>
<reference evidence="1" key="1">
    <citation type="submission" date="2022-11" db="EMBL/GenBank/DDBJ databases">
        <authorList>
            <person name="Wang Z."/>
        </authorList>
    </citation>
    <scope>NUCLEOTIDE SEQUENCE</scope>
    <source>
        <strain evidence="1">P2000</strain>
    </source>
</reference>
<comment type="caution">
    <text evidence="1">The sequence shown here is derived from an EMBL/GenBank/DDBJ whole genome shotgun (WGS) entry which is preliminary data.</text>
</comment>
<gene>
    <name evidence="1" type="ORF">OOJ94_12835</name>
</gene>
<dbReference type="RefSeq" id="WP_050338032.1">
    <property type="nucleotide sequence ID" value="NZ_BJZC01000001.1"/>
</dbReference>
<dbReference type="AlphaFoldDB" id="A0AAX6LGP8"/>
<dbReference type="EMBL" id="JAPEQV010000016">
    <property type="protein sequence ID" value="MDF2313709.1"/>
    <property type="molecule type" value="Genomic_DNA"/>
</dbReference>